<dbReference type="PROSITE" id="PS00523">
    <property type="entry name" value="SULFATASE_1"/>
    <property type="match status" value="1"/>
</dbReference>
<protein>
    <recommendedName>
        <fullName evidence="6">Sulfatase N-terminal domain-containing protein</fullName>
    </recommendedName>
</protein>
<feature type="domain" description="Sulfatase N-terminal" evidence="6">
    <location>
        <begin position="20"/>
        <end position="242"/>
    </location>
</feature>
<keyword evidence="4" id="KW-0106">Calcium</keyword>
<evidence type="ECO:0000256" key="5">
    <source>
        <dbReference type="SAM" id="MobiDB-lite"/>
    </source>
</evidence>
<dbReference type="PANTHER" id="PTHR42693">
    <property type="entry name" value="ARYLSULFATASE FAMILY MEMBER"/>
    <property type="match status" value="1"/>
</dbReference>
<proteinExistence type="inferred from homology"/>
<dbReference type="GO" id="GO:0046872">
    <property type="term" value="F:metal ion binding"/>
    <property type="evidence" value="ECO:0007669"/>
    <property type="project" value="UniProtKB-KW"/>
</dbReference>
<accession>X0X1A9</accession>
<comment type="similarity">
    <text evidence="1">Belongs to the sulfatase family.</text>
</comment>
<dbReference type="Pfam" id="PF00884">
    <property type="entry name" value="Sulfatase"/>
    <property type="match status" value="1"/>
</dbReference>
<dbReference type="InterPro" id="IPR050738">
    <property type="entry name" value="Sulfatase"/>
</dbReference>
<feature type="region of interest" description="Disordered" evidence="5">
    <location>
        <begin position="208"/>
        <end position="227"/>
    </location>
</feature>
<dbReference type="EMBL" id="BARS01048481">
    <property type="protein sequence ID" value="GAG36954.1"/>
    <property type="molecule type" value="Genomic_DNA"/>
</dbReference>
<evidence type="ECO:0000313" key="7">
    <source>
        <dbReference type="EMBL" id="GAG36954.1"/>
    </source>
</evidence>
<dbReference type="PANTHER" id="PTHR42693:SF33">
    <property type="entry name" value="ARYLSULFATASE"/>
    <property type="match status" value="1"/>
</dbReference>
<comment type="caution">
    <text evidence="7">The sequence shown here is derived from an EMBL/GenBank/DDBJ whole genome shotgun (WGS) entry which is preliminary data.</text>
</comment>
<dbReference type="InterPro" id="IPR017850">
    <property type="entry name" value="Alkaline_phosphatase_core_sf"/>
</dbReference>
<dbReference type="AlphaFoldDB" id="X0X1A9"/>
<feature type="non-terminal residue" evidence="7">
    <location>
        <position position="242"/>
    </location>
</feature>
<keyword evidence="3" id="KW-0378">Hydrolase</keyword>
<dbReference type="Gene3D" id="3.40.720.10">
    <property type="entry name" value="Alkaline Phosphatase, subunit A"/>
    <property type="match status" value="1"/>
</dbReference>
<evidence type="ECO:0000256" key="2">
    <source>
        <dbReference type="ARBA" id="ARBA00022723"/>
    </source>
</evidence>
<evidence type="ECO:0000256" key="4">
    <source>
        <dbReference type="ARBA" id="ARBA00022837"/>
    </source>
</evidence>
<organism evidence="7">
    <name type="scientific">marine sediment metagenome</name>
    <dbReference type="NCBI Taxonomy" id="412755"/>
    <lineage>
        <taxon>unclassified sequences</taxon>
        <taxon>metagenomes</taxon>
        <taxon>ecological metagenomes</taxon>
    </lineage>
</organism>
<evidence type="ECO:0000256" key="3">
    <source>
        <dbReference type="ARBA" id="ARBA00022801"/>
    </source>
</evidence>
<dbReference type="SUPFAM" id="SSF53649">
    <property type="entry name" value="Alkaline phosphatase-like"/>
    <property type="match status" value="1"/>
</dbReference>
<feature type="compositionally biased region" description="Basic and acidic residues" evidence="5">
    <location>
        <begin position="210"/>
        <end position="227"/>
    </location>
</feature>
<dbReference type="InterPro" id="IPR000917">
    <property type="entry name" value="Sulfatase_N"/>
</dbReference>
<reference evidence="7" key="1">
    <citation type="journal article" date="2014" name="Front. Microbiol.">
        <title>High frequency of phylogenetically diverse reductive dehalogenase-homologous genes in deep subseafloor sedimentary metagenomes.</title>
        <authorList>
            <person name="Kawai M."/>
            <person name="Futagami T."/>
            <person name="Toyoda A."/>
            <person name="Takaki Y."/>
            <person name="Nishi S."/>
            <person name="Hori S."/>
            <person name="Arai W."/>
            <person name="Tsubouchi T."/>
            <person name="Morono Y."/>
            <person name="Uchiyama I."/>
            <person name="Ito T."/>
            <person name="Fujiyama A."/>
            <person name="Inagaki F."/>
            <person name="Takami H."/>
        </authorList>
    </citation>
    <scope>NUCLEOTIDE SEQUENCE</scope>
    <source>
        <strain evidence="7">Expedition CK06-06</strain>
    </source>
</reference>
<keyword evidence="2" id="KW-0479">Metal-binding</keyword>
<dbReference type="GO" id="GO:0004065">
    <property type="term" value="F:arylsulfatase activity"/>
    <property type="evidence" value="ECO:0007669"/>
    <property type="project" value="TreeGrafter"/>
</dbReference>
<name>X0X1A9_9ZZZZ</name>
<dbReference type="InterPro" id="IPR024607">
    <property type="entry name" value="Sulfatase_CS"/>
</dbReference>
<evidence type="ECO:0000259" key="6">
    <source>
        <dbReference type="Pfam" id="PF00884"/>
    </source>
</evidence>
<evidence type="ECO:0000256" key="1">
    <source>
        <dbReference type="ARBA" id="ARBA00008779"/>
    </source>
</evidence>
<gene>
    <name evidence="7" type="ORF">S01H1_72654</name>
</gene>
<sequence>MLNCFWCVAVPNSAHADSPPNIVVILADDLGCCDMALYNGWVKTPRIERMAEQGMLFTDFHTNSSVCSPTRAAFLTGRYQQRVGIVDVIVGSREPQSGISPSIPTLPRVFKDNGYATALFGKWHCGYQDQYNPVHHGFDEFVGFLNGATDYHNHGAWRVGLKKQNVPGYSTRIITDRSIEFIKRNKDHPFFLYVSHAAVHNPYQTVEDTPDNRVEGENPNRINDENRDKYRWMLQDLDKGVG</sequence>